<proteinExistence type="inferred from homology"/>
<protein>
    <submittedName>
        <fullName evidence="3">Sulfurtransferase TusA family protein</fullName>
    </submittedName>
</protein>
<accession>A0ABY9YYW7</accession>
<comment type="similarity">
    <text evidence="1">Belongs to the sulfur carrier protein TusA family.</text>
</comment>
<dbReference type="InterPro" id="IPR036868">
    <property type="entry name" value="TusA-like_sf"/>
</dbReference>
<reference evidence="3 4" key="1">
    <citation type="submission" date="2023-03" db="EMBL/GenBank/DDBJ databases">
        <title>Halomonas sp. nov., isolated from Korean tranditional fermented seafood 'Jeotgal'.</title>
        <authorList>
            <person name="Kim B."/>
            <person name="Shin N.-R."/>
        </authorList>
    </citation>
    <scope>NUCLEOTIDE SEQUENCE [LARGE SCALE GENOMIC DNA]</scope>
    <source>
        <strain evidence="3 4">SG2L-4</strain>
    </source>
</reference>
<dbReference type="RefSeq" id="WP_311883063.1">
    <property type="nucleotide sequence ID" value="NZ_CP119391.1"/>
</dbReference>
<dbReference type="SUPFAM" id="SSF64307">
    <property type="entry name" value="SirA-like"/>
    <property type="match status" value="1"/>
</dbReference>
<organism evidence="3 4">
    <name type="scientific">Halomonas piscis</name>
    <dbReference type="NCBI Taxonomy" id="3031727"/>
    <lineage>
        <taxon>Bacteria</taxon>
        <taxon>Pseudomonadati</taxon>
        <taxon>Pseudomonadota</taxon>
        <taxon>Gammaproteobacteria</taxon>
        <taxon>Oceanospirillales</taxon>
        <taxon>Halomonadaceae</taxon>
        <taxon>Halomonas</taxon>
    </lineage>
</organism>
<feature type="domain" description="UPF0033" evidence="2">
    <location>
        <begin position="27"/>
        <end position="51"/>
    </location>
</feature>
<dbReference type="Pfam" id="PF01206">
    <property type="entry name" value="TusA"/>
    <property type="match status" value="1"/>
</dbReference>
<sequence length="100" mass="10790">MVNDSGSNRDDSTSVRPDHVGAVDAVLDATGLACPLPLLKAKQALYGLAGGQLLEVHATDAGSWRDMASFAEHSAHVLEDRCQVDGVYYYWLRKAEDGDQ</sequence>
<evidence type="ECO:0000313" key="4">
    <source>
        <dbReference type="Proteomes" id="UP001301869"/>
    </source>
</evidence>
<dbReference type="CDD" id="cd00291">
    <property type="entry name" value="SirA_YedF_YeeD"/>
    <property type="match status" value="1"/>
</dbReference>
<dbReference type="PROSITE" id="PS01148">
    <property type="entry name" value="UPF0033"/>
    <property type="match status" value="1"/>
</dbReference>
<dbReference type="InterPro" id="IPR001455">
    <property type="entry name" value="TusA-like"/>
</dbReference>
<gene>
    <name evidence="3" type="ORF">P1P91_12645</name>
</gene>
<keyword evidence="4" id="KW-1185">Reference proteome</keyword>
<dbReference type="PANTHER" id="PTHR33279:SF2">
    <property type="entry name" value="SULFUR CARRIER PROTEIN TUSA"/>
    <property type="match status" value="1"/>
</dbReference>
<dbReference type="EMBL" id="CP119391">
    <property type="protein sequence ID" value="WNK19670.1"/>
    <property type="molecule type" value="Genomic_DNA"/>
</dbReference>
<dbReference type="PANTHER" id="PTHR33279">
    <property type="entry name" value="SULFUR CARRIER PROTEIN YEDF-RELATED"/>
    <property type="match status" value="1"/>
</dbReference>
<dbReference type="Gene3D" id="3.30.110.40">
    <property type="entry name" value="TusA-like domain"/>
    <property type="match status" value="1"/>
</dbReference>
<name>A0ABY9YYW7_9GAMM</name>
<evidence type="ECO:0000256" key="1">
    <source>
        <dbReference type="ARBA" id="ARBA00008984"/>
    </source>
</evidence>
<evidence type="ECO:0000313" key="3">
    <source>
        <dbReference type="EMBL" id="WNK19670.1"/>
    </source>
</evidence>
<evidence type="ECO:0000259" key="2">
    <source>
        <dbReference type="PROSITE" id="PS01148"/>
    </source>
</evidence>
<dbReference type="Proteomes" id="UP001301869">
    <property type="component" value="Chromosome"/>
</dbReference>